<name>A0A5B7YE83_9ALTE</name>
<dbReference type="AlphaFoldDB" id="A0A5B7YE83"/>
<dbReference type="InterPro" id="IPR016084">
    <property type="entry name" value="Haem_Oase-like_multi-hlx"/>
</dbReference>
<proteinExistence type="predicted"/>
<evidence type="ECO:0000313" key="2">
    <source>
        <dbReference type="Proteomes" id="UP000304912"/>
    </source>
</evidence>
<evidence type="ECO:0000313" key="1">
    <source>
        <dbReference type="EMBL" id="QCZ93825.1"/>
    </source>
</evidence>
<sequence>MTTFFTELKRGTAASHTALEATYPFSTMMKPAVFDRQAYTQNLLILASFHNCVSNFIQNIENSELLSEFIDTDAVMQAISHDLIALGRQPDFPDFPLISSAESPEHALAGAYVWMGSSMGARILYRWLNHAGYEDFPTAYYQQMIALGQRWPEFVEHGLDYVQQHKLDVDACIDIANQLFDGLQVCANTLSHQKHHPA</sequence>
<dbReference type="Gene3D" id="1.20.910.10">
    <property type="entry name" value="Heme oxygenase-like"/>
    <property type="match status" value="1"/>
</dbReference>
<dbReference type="SUPFAM" id="SSF48613">
    <property type="entry name" value="Heme oxygenase-like"/>
    <property type="match status" value="1"/>
</dbReference>
<dbReference type="KEGG" id="salk:FBQ74_10155"/>
<accession>A0A5B7YE83</accession>
<dbReference type="RefSeq" id="WP_139756568.1">
    <property type="nucleotide sequence ID" value="NZ_CP039852.1"/>
</dbReference>
<reference evidence="1 2" key="1">
    <citation type="submission" date="2019-04" db="EMBL/GenBank/DDBJ databases">
        <title>Salinimonas iocasae sp. nov., a halophilic bacterium isolated from the outer tube casing of tubeworms in Okinawa Trough.</title>
        <authorList>
            <person name="Zhang H."/>
            <person name="Wang H."/>
            <person name="Li C."/>
        </authorList>
    </citation>
    <scope>NUCLEOTIDE SEQUENCE [LARGE SCALE GENOMIC DNA]</scope>
    <source>
        <strain evidence="1 2">KX18D6</strain>
    </source>
</reference>
<organism evidence="1 2">
    <name type="scientific">Salinimonas iocasae</name>
    <dbReference type="NCBI Taxonomy" id="2572577"/>
    <lineage>
        <taxon>Bacteria</taxon>
        <taxon>Pseudomonadati</taxon>
        <taxon>Pseudomonadota</taxon>
        <taxon>Gammaproteobacteria</taxon>
        <taxon>Alteromonadales</taxon>
        <taxon>Alteromonadaceae</taxon>
        <taxon>Alteromonas/Salinimonas group</taxon>
        <taxon>Salinimonas</taxon>
    </lineage>
</organism>
<dbReference type="Proteomes" id="UP000304912">
    <property type="component" value="Chromosome"/>
</dbReference>
<protein>
    <submittedName>
        <fullName evidence="1">Biliverdin-producing heme oxygenase</fullName>
    </submittedName>
</protein>
<dbReference type="EMBL" id="CP039852">
    <property type="protein sequence ID" value="QCZ93825.1"/>
    <property type="molecule type" value="Genomic_DNA"/>
</dbReference>
<keyword evidence="2" id="KW-1185">Reference proteome</keyword>
<dbReference type="OrthoDB" id="6331195at2"/>
<dbReference type="CDD" id="cd19166">
    <property type="entry name" value="HemeO-bac"/>
    <property type="match status" value="1"/>
</dbReference>
<gene>
    <name evidence="1" type="ORF">FBQ74_10155</name>
</gene>